<comment type="caution">
    <text evidence="5">The sequence shown here is derived from an EMBL/GenBank/DDBJ whole genome shotgun (WGS) entry which is preliminary data.</text>
</comment>
<dbReference type="InterPro" id="IPR031414">
    <property type="entry name" value="Ribosomal_bTHX"/>
</dbReference>
<accession>A0A4R3YTR8</accession>
<keyword evidence="3" id="KW-0687">Ribonucleoprotein</keyword>
<comment type="similarity">
    <text evidence="1">Belongs to the bacterial ribosomal protein bTHX family.</text>
</comment>
<evidence type="ECO:0000256" key="1">
    <source>
        <dbReference type="ARBA" id="ARBA00010834"/>
    </source>
</evidence>
<dbReference type="RefSeq" id="WP_132143320.1">
    <property type="nucleotide sequence ID" value="NZ_SMCS01000003.1"/>
</dbReference>
<dbReference type="EMBL" id="SMCS01000003">
    <property type="protein sequence ID" value="TCV94734.1"/>
    <property type="molecule type" value="Genomic_DNA"/>
</dbReference>
<keyword evidence="6" id="KW-1185">Reference proteome</keyword>
<sequence>MGKGDRRTRRGKINRASYGNARPHTNVVTGVVAKPAAAPKAAAAPKKAAAPRKKSA</sequence>
<evidence type="ECO:0000256" key="4">
    <source>
        <dbReference type="SAM" id="MobiDB-lite"/>
    </source>
</evidence>
<feature type="compositionally biased region" description="Low complexity" evidence="4">
    <location>
        <begin position="33"/>
        <end position="48"/>
    </location>
</feature>
<evidence type="ECO:0000313" key="6">
    <source>
        <dbReference type="Proteomes" id="UP000295645"/>
    </source>
</evidence>
<dbReference type="Pfam" id="PF17070">
    <property type="entry name" value="Thx"/>
    <property type="match status" value="1"/>
</dbReference>
<keyword evidence="2 5" id="KW-0689">Ribosomal protein</keyword>
<feature type="compositionally biased region" description="Basic residues" evidence="4">
    <location>
        <begin position="1"/>
        <end position="13"/>
    </location>
</feature>
<dbReference type="InterPro" id="IPR030826">
    <property type="entry name" value="Ribosomal_bTHX/bTHXc/bTHXm"/>
</dbReference>
<gene>
    <name evidence="5" type="ORF">EC912_103219</name>
</gene>
<evidence type="ECO:0000256" key="2">
    <source>
        <dbReference type="ARBA" id="ARBA00022980"/>
    </source>
</evidence>
<dbReference type="GO" id="GO:1990904">
    <property type="term" value="C:ribonucleoprotein complex"/>
    <property type="evidence" value="ECO:0007669"/>
    <property type="project" value="UniProtKB-KW"/>
</dbReference>
<proteinExistence type="inferred from homology"/>
<dbReference type="GO" id="GO:0005840">
    <property type="term" value="C:ribosome"/>
    <property type="evidence" value="ECO:0007669"/>
    <property type="project" value="UniProtKB-KW"/>
</dbReference>
<organism evidence="5 6">
    <name type="scientific">Luteibacter rhizovicinus</name>
    <dbReference type="NCBI Taxonomy" id="242606"/>
    <lineage>
        <taxon>Bacteria</taxon>
        <taxon>Pseudomonadati</taxon>
        <taxon>Pseudomonadota</taxon>
        <taxon>Gammaproteobacteria</taxon>
        <taxon>Lysobacterales</taxon>
        <taxon>Rhodanobacteraceae</taxon>
        <taxon>Luteibacter</taxon>
    </lineage>
</organism>
<dbReference type="OrthoDB" id="5959657at2"/>
<reference evidence="5 6" key="1">
    <citation type="submission" date="2019-03" db="EMBL/GenBank/DDBJ databases">
        <title>Above-ground endophytic microbial communities from plants in different locations in the United States.</title>
        <authorList>
            <person name="Frank C."/>
        </authorList>
    </citation>
    <scope>NUCLEOTIDE SEQUENCE [LARGE SCALE GENOMIC DNA]</scope>
    <source>
        <strain evidence="5 6">LP_13_YM</strain>
    </source>
</reference>
<name>A0A4R3YTR8_9GAMM</name>
<evidence type="ECO:0000256" key="3">
    <source>
        <dbReference type="ARBA" id="ARBA00023274"/>
    </source>
</evidence>
<dbReference type="AlphaFoldDB" id="A0A4R3YTR8"/>
<dbReference type="Proteomes" id="UP000295645">
    <property type="component" value="Unassembled WGS sequence"/>
</dbReference>
<dbReference type="NCBIfam" id="TIGR04560">
    <property type="entry name" value="ribo_THX"/>
    <property type="match status" value="1"/>
</dbReference>
<evidence type="ECO:0000313" key="5">
    <source>
        <dbReference type="EMBL" id="TCV94734.1"/>
    </source>
</evidence>
<feature type="region of interest" description="Disordered" evidence="4">
    <location>
        <begin position="1"/>
        <end position="56"/>
    </location>
</feature>
<protein>
    <submittedName>
        <fullName evidence="5">SSU ribosomal protein S31P</fullName>
    </submittedName>
</protein>